<keyword evidence="2" id="KW-0812">Transmembrane</keyword>
<evidence type="ECO:0000256" key="1">
    <source>
        <dbReference type="SAM" id="MobiDB-lite"/>
    </source>
</evidence>
<feature type="transmembrane region" description="Helical" evidence="2">
    <location>
        <begin position="682"/>
        <end position="700"/>
    </location>
</feature>
<evidence type="ECO:0000256" key="2">
    <source>
        <dbReference type="SAM" id="Phobius"/>
    </source>
</evidence>
<dbReference type="PANTHER" id="PTHR31061:SF24">
    <property type="entry name" value="LD22376P"/>
    <property type="match status" value="1"/>
</dbReference>
<keyword evidence="2" id="KW-0472">Membrane</keyword>
<proteinExistence type="predicted"/>
<feature type="compositionally biased region" description="Polar residues" evidence="1">
    <location>
        <begin position="33"/>
        <end position="43"/>
    </location>
</feature>
<keyword evidence="2" id="KW-1133">Transmembrane helix</keyword>
<feature type="transmembrane region" description="Helical" evidence="2">
    <location>
        <begin position="220"/>
        <end position="241"/>
    </location>
</feature>
<organism evidence="3 4">
    <name type="scientific">Dissophora globulifera</name>
    <dbReference type="NCBI Taxonomy" id="979702"/>
    <lineage>
        <taxon>Eukaryota</taxon>
        <taxon>Fungi</taxon>
        <taxon>Fungi incertae sedis</taxon>
        <taxon>Mucoromycota</taxon>
        <taxon>Mortierellomycotina</taxon>
        <taxon>Mortierellomycetes</taxon>
        <taxon>Mortierellales</taxon>
        <taxon>Mortierellaceae</taxon>
        <taxon>Dissophora</taxon>
    </lineage>
</organism>
<sequence length="709" mass="78610">MQRPSTRELLRSQSRTNQSPANSQPITGETHFSPHQTADIGSSTVSWNQFQPLPTELQEQTTLSPSTPNSTQQNRESPWEHREALEADVNVLQPAPALNVPSAPTNPATLLMSPPKQKRLQSLDILRGITIIFMVLVNTQGADPFIELMHTPWFGYTLADWVFPNFVFMMGMAVAIVLPPSKLAIESPDPSAVLCTTAPSAEALAARKRRQTRIRMTLKIFKRSILLFALGIALSALELIGESDTAPWVRIPGVLQRIAFCHLVLATCVLWAPVHSRAAPSRANVHPLESPRRVLVHSRYVQIGLPAVCTILWFILTYTVQSTATQPIEGCDYPVSEFSTGNNTLVGGPPTRGQLSPSWCTAQAYLDTILFSQSRDPNSPVFDSEGSIGSLMAVVTAWFGWMTGVFVMEQQRQQKLDDSEFMNQIRSQNVDEVGQTWVQSVGSPTLESNAEGIDREASIAITEEDIQSVLPDKMMPKNNAEYHLGVTTRRNPKMSASAKSTQHINDLLLSERRRSSLLAQLGVLFMRGVCTMFAGVILGWFLPICKGLWTPSFTLYSAGISMNVLGILFFVYDIAPVPITTSPPLPSPSSYAGSPSWSTKVLRIGVQFQGSLTSILLSCGQGITQALIWYGRNPTLIYVLTEVVKLILDKIHVDGKYDWIQTVWSYLFFNSFITFMPAPWASLVYSLVYIAIFAPLMWFLNKKGIYLRV</sequence>
<dbReference type="AlphaFoldDB" id="A0A9P6R709"/>
<accession>A0A9P6R709</accession>
<feature type="transmembrane region" description="Helical" evidence="2">
    <location>
        <begin position="125"/>
        <end position="141"/>
    </location>
</feature>
<feature type="compositionally biased region" description="Polar residues" evidence="1">
    <location>
        <begin position="11"/>
        <end position="27"/>
    </location>
</feature>
<feature type="transmembrane region" description="Helical" evidence="2">
    <location>
        <begin position="300"/>
        <end position="320"/>
    </location>
</feature>
<dbReference type="OrthoDB" id="2149840at2759"/>
<feature type="transmembrane region" description="Helical" evidence="2">
    <location>
        <begin position="253"/>
        <end position="272"/>
    </location>
</feature>
<feature type="region of interest" description="Disordered" evidence="1">
    <location>
        <begin position="1"/>
        <end position="43"/>
    </location>
</feature>
<evidence type="ECO:0000313" key="3">
    <source>
        <dbReference type="EMBL" id="KAG0313781.1"/>
    </source>
</evidence>
<evidence type="ECO:0000313" key="4">
    <source>
        <dbReference type="Proteomes" id="UP000738325"/>
    </source>
</evidence>
<feature type="transmembrane region" description="Helical" evidence="2">
    <location>
        <begin position="388"/>
        <end position="408"/>
    </location>
</feature>
<feature type="transmembrane region" description="Helical" evidence="2">
    <location>
        <begin position="517"/>
        <end position="541"/>
    </location>
</feature>
<feature type="region of interest" description="Disordered" evidence="1">
    <location>
        <begin position="57"/>
        <end position="80"/>
    </location>
</feature>
<protein>
    <recommendedName>
        <fullName evidence="5">Heparan-alpha-glucosaminide N-acetyltransferase catalytic domain-containing protein</fullName>
    </recommendedName>
</protein>
<gene>
    <name evidence="3" type="ORF">BGZ99_008589</name>
</gene>
<dbReference type="PANTHER" id="PTHR31061">
    <property type="entry name" value="LD22376P"/>
    <property type="match status" value="1"/>
</dbReference>
<dbReference type="Proteomes" id="UP000738325">
    <property type="component" value="Unassembled WGS sequence"/>
</dbReference>
<dbReference type="EMBL" id="JAAAIP010000674">
    <property type="protein sequence ID" value="KAG0313781.1"/>
    <property type="molecule type" value="Genomic_DNA"/>
</dbReference>
<feature type="compositionally biased region" description="Basic and acidic residues" evidence="1">
    <location>
        <begin position="1"/>
        <end position="10"/>
    </location>
</feature>
<reference evidence="3" key="1">
    <citation type="journal article" date="2020" name="Fungal Divers.">
        <title>Resolving the Mortierellaceae phylogeny through synthesis of multi-gene phylogenetics and phylogenomics.</title>
        <authorList>
            <person name="Vandepol N."/>
            <person name="Liber J."/>
            <person name="Desiro A."/>
            <person name="Na H."/>
            <person name="Kennedy M."/>
            <person name="Barry K."/>
            <person name="Grigoriev I.V."/>
            <person name="Miller A.N."/>
            <person name="O'Donnell K."/>
            <person name="Stajich J.E."/>
            <person name="Bonito G."/>
        </authorList>
    </citation>
    <scope>NUCLEOTIDE SEQUENCE</scope>
    <source>
        <strain evidence="3">REB-010B</strain>
    </source>
</reference>
<feature type="compositionally biased region" description="Polar residues" evidence="1">
    <location>
        <begin position="57"/>
        <end position="76"/>
    </location>
</feature>
<feature type="transmembrane region" description="Helical" evidence="2">
    <location>
        <begin position="161"/>
        <end position="178"/>
    </location>
</feature>
<feature type="transmembrane region" description="Helical" evidence="2">
    <location>
        <begin position="553"/>
        <end position="572"/>
    </location>
</feature>
<keyword evidence="4" id="KW-1185">Reference proteome</keyword>
<comment type="caution">
    <text evidence="3">The sequence shown here is derived from an EMBL/GenBank/DDBJ whole genome shotgun (WGS) entry which is preliminary data.</text>
</comment>
<evidence type="ECO:0008006" key="5">
    <source>
        <dbReference type="Google" id="ProtNLM"/>
    </source>
</evidence>
<name>A0A9P6R709_9FUNG</name>